<dbReference type="GO" id="GO:0050464">
    <property type="term" value="F:nitrate reductase (NADPH) activity"/>
    <property type="evidence" value="ECO:0007669"/>
    <property type="project" value="UniProtKB-EC"/>
</dbReference>
<evidence type="ECO:0000256" key="9">
    <source>
        <dbReference type="ARBA" id="ARBA00022723"/>
    </source>
</evidence>
<dbReference type="GO" id="GO:0008482">
    <property type="term" value="F:sulfite oxidase activity"/>
    <property type="evidence" value="ECO:0007669"/>
    <property type="project" value="TreeGrafter"/>
</dbReference>
<dbReference type="InterPro" id="IPR039261">
    <property type="entry name" value="FNR_nucleotide-bd"/>
</dbReference>
<dbReference type="FunFam" id="3.90.420.10:FF:000005">
    <property type="entry name" value="Nitrate reductase"/>
    <property type="match status" value="1"/>
</dbReference>
<evidence type="ECO:0000256" key="3">
    <source>
        <dbReference type="ARBA" id="ARBA00003838"/>
    </source>
</evidence>
<dbReference type="InterPro" id="IPR017927">
    <property type="entry name" value="FAD-bd_FR_type"/>
</dbReference>
<dbReference type="PROSITE" id="PS00559">
    <property type="entry name" value="MOLYBDOPTERIN_EUK"/>
    <property type="match status" value="1"/>
</dbReference>
<dbReference type="Gene3D" id="3.40.50.80">
    <property type="entry name" value="Nucleotide-binding domain of ferredoxin-NADP reductase (FNR) module"/>
    <property type="match status" value="1"/>
</dbReference>
<name>A0A1V6PMF0_PENDC</name>
<organism evidence="22 23">
    <name type="scientific">Penicillium decumbens</name>
    <dbReference type="NCBI Taxonomy" id="69771"/>
    <lineage>
        <taxon>Eukaryota</taxon>
        <taxon>Fungi</taxon>
        <taxon>Dikarya</taxon>
        <taxon>Ascomycota</taxon>
        <taxon>Pezizomycotina</taxon>
        <taxon>Eurotiomycetes</taxon>
        <taxon>Eurotiomycetidae</taxon>
        <taxon>Eurotiales</taxon>
        <taxon>Aspergillaceae</taxon>
        <taxon>Penicillium</taxon>
    </lineage>
</organism>
<dbReference type="PROSITE" id="PS00191">
    <property type="entry name" value="CYTOCHROME_B5_1"/>
    <property type="match status" value="1"/>
</dbReference>
<dbReference type="Pfam" id="PF00174">
    <property type="entry name" value="Oxidored_molyb"/>
    <property type="match status" value="1"/>
</dbReference>
<reference evidence="23" key="1">
    <citation type="journal article" date="2017" name="Nat. Microbiol.">
        <title>Global analysis of biosynthetic gene clusters reveals vast potential of secondary metabolite production in Penicillium species.</title>
        <authorList>
            <person name="Nielsen J.C."/>
            <person name="Grijseels S."/>
            <person name="Prigent S."/>
            <person name="Ji B."/>
            <person name="Dainat J."/>
            <person name="Nielsen K.F."/>
            <person name="Frisvad J.C."/>
            <person name="Workman M."/>
            <person name="Nielsen J."/>
        </authorList>
    </citation>
    <scope>NUCLEOTIDE SEQUENCE [LARGE SCALE GENOMIC DNA]</scope>
    <source>
        <strain evidence="23">IBT 11843</strain>
    </source>
</reference>
<dbReference type="Gene3D" id="3.90.420.10">
    <property type="entry name" value="Oxidoreductase, molybdopterin-binding domain"/>
    <property type="match status" value="1"/>
</dbReference>
<dbReference type="Gene3D" id="2.40.30.10">
    <property type="entry name" value="Translation factors"/>
    <property type="match status" value="1"/>
</dbReference>
<dbReference type="SUPFAM" id="SSF63380">
    <property type="entry name" value="Riboflavin synthase domain-like"/>
    <property type="match status" value="1"/>
</dbReference>
<dbReference type="InterPro" id="IPR017938">
    <property type="entry name" value="Riboflavin_synthase-like_b-brl"/>
</dbReference>
<evidence type="ECO:0000256" key="1">
    <source>
        <dbReference type="ARBA" id="ARBA00001971"/>
    </source>
</evidence>
<comment type="caution">
    <text evidence="22">The sequence shown here is derived from an EMBL/GenBank/DDBJ whole genome shotgun (WGS) entry which is preliminary data.</text>
</comment>
<evidence type="ECO:0000256" key="8">
    <source>
        <dbReference type="ARBA" id="ARBA00022630"/>
    </source>
</evidence>
<evidence type="ECO:0000256" key="2">
    <source>
        <dbReference type="ARBA" id="ARBA00001974"/>
    </source>
</evidence>
<dbReference type="GO" id="GO:0030151">
    <property type="term" value="F:molybdenum ion binding"/>
    <property type="evidence" value="ECO:0007669"/>
    <property type="project" value="InterPro"/>
</dbReference>
<dbReference type="InterPro" id="IPR014756">
    <property type="entry name" value="Ig_E-set"/>
</dbReference>
<dbReference type="SUPFAM" id="SSF81296">
    <property type="entry name" value="E set domains"/>
    <property type="match status" value="1"/>
</dbReference>
<feature type="region of interest" description="Disordered" evidence="19">
    <location>
        <begin position="463"/>
        <end position="495"/>
    </location>
</feature>
<dbReference type="Pfam" id="PF00173">
    <property type="entry name" value="Cyt-b5"/>
    <property type="match status" value="1"/>
</dbReference>
<comment type="similarity">
    <text evidence="4 17">Belongs to the nitrate reductase family.</text>
</comment>
<dbReference type="PANTHER" id="PTHR19372:SF7">
    <property type="entry name" value="SULFITE OXIDASE, MITOCHONDRIAL"/>
    <property type="match status" value="1"/>
</dbReference>
<gene>
    <name evidence="22" type="ORF">PENDEC_c001G05078</name>
</gene>
<evidence type="ECO:0000256" key="18">
    <source>
        <dbReference type="PIRSR" id="PIRSR000233-1"/>
    </source>
</evidence>
<dbReference type="InterPro" id="IPR005066">
    <property type="entry name" value="MoCF_OxRdtse_dimer"/>
</dbReference>
<evidence type="ECO:0000256" key="16">
    <source>
        <dbReference type="ARBA" id="ARBA00049155"/>
    </source>
</evidence>
<evidence type="ECO:0000256" key="13">
    <source>
        <dbReference type="ARBA" id="ARBA00023004"/>
    </source>
</evidence>
<dbReference type="OMA" id="KAMMPDY"/>
<keyword evidence="12" id="KW-0560">Oxidoreductase</keyword>
<dbReference type="PANTHER" id="PTHR19372">
    <property type="entry name" value="SULFITE REDUCTASE"/>
    <property type="match status" value="1"/>
</dbReference>
<evidence type="ECO:0000256" key="10">
    <source>
        <dbReference type="ARBA" id="ARBA00022827"/>
    </source>
</evidence>
<dbReference type="SUPFAM" id="SSF55856">
    <property type="entry name" value="Cytochrome b5-like heme/steroid binding domain"/>
    <property type="match status" value="1"/>
</dbReference>
<keyword evidence="13" id="KW-0408">Iron</keyword>
<dbReference type="PRINTS" id="PR00407">
    <property type="entry name" value="EUMOPTERIN"/>
</dbReference>
<dbReference type="PROSITE" id="PS50255">
    <property type="entry name" value="CYTOCHROME_B5_2"/>
    <property type="match status" value="1"/>
</dbReference>
<evidence type="ECO:0000259" key="20">
    <source>
        <dbReference type="PROSITE" id="PS50255"/>
    </source>
</evidence>
<dbReference type="Pfam" id="PF03404">
    <property type="entry name" value="Mo-co_dimer"/>
    <property type="match status" value="1"/>
</dbReference>
<comment type="function">
    <text evidence="3 17">Nitrate reductase is a key enzyme involved in the first step of nitrate assimilation in plants, fungi and bacteria.</text>
</comment>
<keyword evidence="11" id="KW-0521">NADP</keyword>
<keyword evidence="9 18" id="KW-0479">Metal-binding</keyword>
<evidence type="ECO:0000256" key="12">
    <source>
        <dbReference type="ARBA" id="ARBA00023002"/>
    </source>
</evidence>
<dbReference type="OrthoDB" id="432685at2759"/>
<dbReference type="EMBL" id="MDYL01000001">
    <property type="protein sequence ID" value="OQD78188.1"/>
    <property type="molecule type" value="Genomic_DNA"/>
</dbReference>
<dbReference type="Gene3D" id="2.60.40.650">
    <property type="match status" value="1"/>
</dbReference>
<dbReference type="GO" id="GO:0006790">
    <property type="term" value="P:sulfur compound metabolic process"/>
    <property type="evidence" value="ECO:0007669"/>
    <property type="project" value="TreeGrafter"/>
</dbReference>
<proteinExistence type="inferred from homology"/>
<evidence type="ECO:0000256" key="6">
    <source>
        <dbReference type="ARBA" id="ARBA00022505"/>
    </source>
</evidence>
<evidence type="ECO:0000256" key="15">
    <source>
        <dbReference type="ARBA" id="ARBA00023157"/>
    </source>
</evidence>
<dbReference type="InterPro" id="IPR001199">
    <property type="entry name" value="Cyt_B5-like_heme/steroid-bd"/>
</dbReference>
<dbReference type="SUPFAM" id="SSF56524">
    <property type="entry name" value="Oxidoreductase molybdopterin-binding domain"/>
    <property type="match status" value="1"/>
</dbReference>
<dbReference type="FunFam" id="2.60.40.650:FF:000001">
    <property type="entry name" value="Nitrate reductase"/>
    <property type="match status" value="1"/>
</dbReference>
<dbReference type="CDD" id="cd06183">
    <property type="entry name" value="cyt_b5_reduct_like"/>
    <property type="match status" value="1"/>
</dbReference>
<dbReference type="STRING" id="69771.A0A1V6PMF0"/>
<keyword evidence="14 17" id="KW-0534">Nitrate assimilation</keyword>
<dbReference type="InterPro" id="IPR001433">
    <property type="entry name" value="OxRdtase_FAD/NAD-bd"/>
</dbReference>
<evidence type="ECO:0000256" key="17">
    <source>
        <dbReference type="PIRNR" id="PIRNR000233"/>
    </source>
</evidence>
<feature type="binding site" evidence="18">
    <location>
        <position position="146"/>
    </location>
    <ligand>
        <name>Mo-molybdopterin</name>
        <dbReference type="ChEBI" id="CHEBI:71302"/>
    </ligand>
    <ligandPart>
        <name>Mo</name>
        <dbReference type="ChEBI" id="CHEBI:28685"/>
    </ligandPart>
</feature>
<evidence type="ECO:0000313" key="23">
    <source>
        <dbReference type="Proteomes" id="UP000191522"/>
    </source>
</evidence>
<evidence type="ECO:0000256" key="19">
    <source>
        <dbReference type="SAM" id="MobiDB-lite"/>
    </source>
</evidence>
<keyword evidence="8" id="KW-0285">Flavoprotein</keyword>
<dbReference type="FunFam" id="3.10.120.10:FF:000016">
    <property type="entry name" value="Nitrate reductase"/>
    <property type="match status" value="1"/>
</dbReference>
<dbReference type="GO" id="GO:0020037">
    <property type="term" value="F:heme binding"/>
    <property type="evidence" value="ECO:0007669"/>
    <property type="project" value="InterPro"/>
</dbReference>
<dbReference type="SUPFAM" id="SSF52343">
    <property type="entry name" value="Ferredoxin reductase-like, C-terminal NADP-linked domain"/>
    <property type="match status" value="1"/>
</dbReference>
<feature type="domain" description="Cytochrome b5 heme-binding" evidence="20">
    <location>
        <begin position="508"/>
        <end position="583"/>
    </location>
</feature>
<keyword evidence="15" id="KW-1015">Disulfide bond</keyword>
<comment type="cofactor">
    <cofactor evidence="2">
        <name>FAD</name>
        <dbReference type="ChEBI" id="CHEBI:57692"/>
    </cofactor>
</comment>
<evidence type="ECO:0000256" key="7">
    <source>
        <dbReference type="ARBA" id="ARBA00022617"/>
    </source>
</evidence>
<dbReference type="PIRSF" id="PIRSF000233">
    <property type="entry name" value="Nitr_rd_NADH"/>
    <property type="match status" value="1"/>
</dbReference>
<comment type="catalytic activity">
    <reaction evidence="16">
        <text>nitrite + NADP(+) + H2O = nitrate + NADPH + H(+)</text>
        <dbReference type="Rhea" id="RHEA:19061"/>
        <dbReference type="ChEBI" id="CHEBI:15377"/>
        <dbReference type="ChEBI" id="CHEBI:15378"/>
        <dbReference type="ChEBI" id="CHEBI:16301"/>
        <dbReference type="ChEBI" id="CHEBI:17632"/>
        <dbReference type="ChEBI" id="CHEBI:57783"/>
        <dbReference type="ChEBI" id="CHEBI:58349"/>
        <dbReference type="EC" id="1.7.1.3"/>
    </reaction>
</comment>
<dbReference type="Pfam" id="PF00970">
    <property type="entry name" value="FAD_binding_6"/>
    <property type="match status" value="1"/>
</dbReference>
<evidence type="ECO:0000256" key="14">
    <source>
        <dbReference type="ARBA" id="ARBA00023063"/>
    </source>
</evidence>
<protein>
    <recommendedName>
        <fullName evidence="17">Nitrate reductase</fullName>
    </recommendedName>
</protein>
<dbReference type="GO" id="GO:0006809">
    <property type="term" value="P:nitric oxide biosynthetic process"/>
    <property type="evidence" value="ECO:0007669"/>
    <property type="project" value="InterPro"/>
</dbReference>
<dbReference type="GO" id="GO:0043546">
    <property type="term" value="F:molybdopterin cofactor binding"/>
    <property type="evidence" value="ECO:0007669"/>
    <property type="project" value="InterPro"/>
</dbReference>
<dbReference type="PROSITE" id="PS51384">
    <property type="entry name" value="FAD_FR"/>
    <property type="match status" value="1"/>
</dbReference>
<dbReference type="AlphaFoldDB" id="A0A1V6PMF0"/>
<dbReference type="InterPro" id="IPR008335">
    <property type="entry name" value="Mopterin_OxRdtase_euk"/>
</dbReference>
<comment type="cofactor">
    <cofactor evidence="1">
        <name>heme</name>
        <dbReference type="ChEBI" id="CHEBI:30413"/>
    </cofactor>
</comment>
<dbReference type="InterPro" id="IPR012137">
    <property type="entry name" value="Nitr_rd_NADH"/>
</dbReference>
<dbReference type="SMART" id="SM01117">
    <property type="entry name" value="Cyt-b5"/>
    <property type="match status" value="1"/>
</dbReference>
<dbReference type="Gene3D" id="3.10.120.10">
    <property type="entry name" value="Cytochrome b5-like heme/steroid binding domain"/>
    <property type="match status" value="1"/>
</dbReference>
<dbReference type="InterPro" id="IPR036400">
    <property type="entry name" value="Cyt_B5-like_heme/steroid_sf"/>
</dbReference>
<comment type="subunit">
    <text evidence="5">Homodimer.</text>
</comment>
<comment type="cofactor">
    <cofactor evidence="18">
        <name>Mo-molybdopterin</name>
        <dbReference type="ChEBI" id="CHEBI:71302"/>
    </cofactor>
    <text evidence="18">Binds 1 Mo-molybdopterin (Mo-MPT) cofactor per subunit.</text>
</comment>
<keyword evidence="10" id="KW-0274">FAD</keyword>
<dbReference type="Pfam" id="PF00175">
    <property type="entry name" value="NAD_binding_1"/>
    <property type="match status" value="1"/>
</dbReference>
<keyword evidence="23" id="KW-1185">Reference proteome</keyword>
<dbReference type="InterPro" id="IPR022407">
    <property type="entry name" value="OxRdtase_Mopterin_BS"/>
</dbReference>
<dbReference type="PRINTS" id="PR00406">
    <property type="entry name" value="CYTB5RDTASE"/>
</dbReference>
<dbReference type="InterPro" id="IPR018506">
    <property type="entry name" value="Cyt_B5_heme-BS"/>
</dbReference>
<evidence type="ECO:0000256" key="5">
    <source>
        <dbReference type="ARBA" id="ARBA00011738"/>
    </source>
</evidence>
<keyword evidence="7" id="KW-0349">Heme</keyword>
<evidence type="ECO:0000259" key="21">
    <source>
        <dbReference type="PROSITE" id="PS51384"/>
    </source>
</evidence>
<evidence type="ECO:0000313" key="22">
    <source>
        <dbReference type="EMBL" id="OQD78188.1"/>
    </source>
</evidence>
<dbReference type="InterPro" id="IPR008333">
    <property type="entry name" value="Cbr1-like_FAD-bd_dom"/>
</dbReference>
<sequence>MATITETIVETDKFLMKEKINWHDLPTPEEPNVPLPPPSTHPTAILEADKGTPDSHVPRDPRLIRLTGVHPFNVEPPLTSLYNEGFLTSPELFYVRNHGPVPQVLDEDIPNWEISIEGLVENPIVLNFREILQKYDQITAPITLVCAGNRRKEQNTVRKSKGFSWGAAGLSTAVFTGPMMADILRSAKPMRRAKYVCMEGADKLPNGHYGTSVKLNWAMDFNRGIMLAHKMNGESLRPDHGRPLRVVVPGQIGGRSVKWLKRLILTDHPSDNWYHINDNRVLPTMVSPEMSAQDKNWWTDDRYAIYDLNVNSVAVYPQHEEELDLATAGPTYTAKGYAYAGGGRRITRVEVSLDKGRTWRLADIEYAEDKYRDWEGELFGGKVDMWQRETCFCWSFWSLDIPVADLEDSGAMLVRAMDEALAVQPRDMYWSVLGMMNNPWFRVTISKESGCLKFDHPTHPVKAGGWMEKTKKAGGDLTNGNWGERVEGEAPVEPEPTKEISMKKEGVNRMIDLQELKANSSAEKPWFVVNGEVYDGTDFLEGHPGGAISITSSAGLDVSEDFLAIHSETAKMAMPDYHIGTLDKVSLEGLKNNSASSSDEPRPVFLQSRAWTKAKLSEVKNVSWDTRIFAFDLEHEKQSLGLPIGQHLMIKVSDPVTKEAIIRSYTPISDTSMQGKMELLVKVYFPSETIPGGKMTMALDKLSLGAEIDCKGPTGRFEYLGNGRVLIGGKERKVRSFKMICGGTGITPIFQVLRAVMQDPQDPTTCVVLDGNRLEEDILCRVELDAYVAADRRKCTVVHTLTKGSESWNGRRGRISEELVMEYAAPEHESMAILCGPEAMLKSAKKILLDQGWAESDLHFF</sequence>
<keyword evidence="6 18" id="KW-0500">Molybdenum</keyword>
<dbReference type="InterPro" id="IPR000572">
    <property type="entry name" value="OxRdtase_Mopterin-bd_dom"/>
</dbReference>
<dbReference type="Proteomes" id="UP000191522">
    <property type="component" value="Unassembled WGS sequence"/>
</dbReference>
<evidence type="ECO:0000256" key="4">
    <source>
        <dbReference type="ARBA" id="ARBA00006253"/>
    </source>
</evidence>
<dbReference type="GO" id="GO:0042128">
    <property type="term" value="P:nitrate assimilation"/>
    <property type="evidence" value="ECO:0007669"/>
    <property type="project" value="UniProtKB-KW"/>
</dbReference>
<evidence type="ECO:0000256" key="11">
    <source>
        <dbReference type="ARBA" id="ARBA00022857"/>
    </source>
</evidence>
<accession>A0A1V6PMF0</accession>
<feature type="domain" description="FAD-binding FR-type" evidence="21">
    <location>
        <begin position="609"/>
        <end position="720"/>
    </location>
</feature>
<dbReference type="PRINTS" id="PR00363">
    <property type="entry name" value="CYTOCHROMEB5"/>
</dbReference>
<dbReference type="InterPro" id="IPR036374">
    <property type="entry name" value="OxRdtase_Mopterin-bd_sf"/>
</dbReference>